<dbReference type="RefSeq" id="WP_123290719.1">
    <property type="nucleotide sequence ID" value="NZ_RJVA01000013.1"/>
</dbReference>
<dbReference type="AlphaFoldDB" id="A0A3N1UIA5"/>
<gene>
    <name evidence="1" type="ORF">EDC27_2267</name>
</gene>
<organism evidence="1 2">
    <name type="scientific">Desulfosoma caldarium</name>
    <dbReference type="NCBI Taxonomy" id="610254"/>
    <lineage>
        <taxon>Bacteria</taxon>
        <taxon>Pseudomonadati</taxon>
        <taxon>Thermodesulfobacteriota</taxon>
        <taxon>Syntrophobacteria</taxon>
        <taxon>Syntrophobacterales</taxon>
        <taxon>Syntrophobacteraceae</taxon>
        <taxon>Desulfosoma</taxon>
    </lineage>
</organism>
<dbReference type="OrthoDB" id="9810361at2"/>
<evidence type="ECO:0000313" key="2">
    <source>
        <dbReference type="Proteomes" id="UP000276223"/>
    </source>
</evidence>
<evidence type="ECO:0000313" key="1">
    <source>
        <dbReference type="EMBL" id="ROQ90992.1"/>
    </source>
</evidence>
<proteinExistence type="predicted"/>
<reference evidence="1 2" key="1">
    <citation type="submission" date="2018-11" db="EMBL/GenBank/DDBJ databases">
        <title>Genomic Encyclopedia of Type Strains, Phase IV (KMG-IV): sequencing the most valuable type-strain genomes for metagenomic binning, comparative biology and taxonomic classification.</title>
        <authorList>
            <person name="Goeker M."/>
        </authorList>
    </citation>
    <scope>NUCLEOTIDE SEQUENCE [LARGE SCALE GENOMIC DNA]</scope>
    <source>
        <strain evidence="1 2">DSM 22027</strain>
    </source>
</reference>
<dbReference type="EMBL" id="RJVA01000013">
    <property type="protein sequence ID" value="ROQ90992.1"/>
    <property type="molecule type" value="Genomic_DNA"/>
</dbReference>
<dbReference type="Proteomes" id="UP000276223">
    <property type="component" value="Unassembled WGS sequence"/>
</dbReference>
<comment type="caution">
    <text evidence="1">The sequence shown here is derived from an EMBL/GenBank/DDBJ whole genome shotgun (WGS) entry which is preliminary data.</text>
</comment>
<name>A0A3N1UIA5_9BACT</name>
<sequence>MKPSRTENPLELCCLPASAQETLRHYDHRVASLLLQARDAVDPAMWEKQRRLPSAFLTHLEKAFLVYDQSLRFAQSQLHRAGWSITCAPGCSHCCTQLPSGLTGVEILYLSHGALRAGVLDRMFRRCLERLELWEEIRRWNAQDLAQACLERSLAQRLHRYNALKVPCPFLEAGLCSLYRYRPLACRIHFSLSPPHWCRPDHFQNAHAIRFNLEPSHQVMDALERLDQVLQLNLSDLLVCGFVEWVVNVMAFRPIAWTENPH</sequence>
<accession>A0A3N1UIA5</accession>
<keyword evidence="2" id="KW-1185">Reference proteome</keyword>
<protein>
    <submittedName>
        <fullName evidence="1">Uncharacterized protein</fullName>
    </submittedName>
</protein>